<dbReference type="Proteomes" id="UP000637359">
    <property type="component" value="Unassembled WGS sequence"/>
</dbReference>
<proteinExistence type="predicted"/>
<name>A0A923L5J4_9BACI</name>
<dbReference type="EMBL" id="JACOOL010000005">
    <property type="protein sequence ID" value="MBC5636826.1"/>
    <property type="molecule type" value="Genomic_DNA"/>
</dbReference>
<organism evidence="1 2">
    <name type="scientific">Ornithinibacillus hominis</name>
    <dbReference type="NCBI Taxonomy" id="2763055"/>
    <lineage>
        <taxon>Bacteria</taxon>
        <taxon>Bacillati</taxon>
        <taxon>Bacillota</taxon>
        <taxon>Bacilli</taxon>
        <taxon>Bacillales</taxon>
        <taxon>Bacillaceae</taxon>
        <taxon>Ornithinibacillus</taxon>
    </lineage>
</organism>
<gene>
    <name evidence="1" type="ORF">H8S33_08355</name>
</gene>
<dbReference type="AlphaFoldDB" id="A0A923L5J4"/>
<accession>A0A923L5J4</accession>
<dbReference type="RefSeq" id="WP_186869541.1">
    <property type="nucleotide sequence ID" value="NZ_JACOOL010000005.1"/>
</dbReference>
<reference evidence="1" key="1">
    <citation type="submission" date="2020-08" db="EMBL/GenBank/DDBJ databases">
        <title>Genome public.</title>
        <authorList>
            <person name="Liu C."/>
            <person name="Sun Q."/>
        </authorList>
    </citation>
    <scope>NUCLEOTIDE SEQUENCE</scope>
    <source>
        <strain evidence="1">BX22</strain>
    </source>
</reference>
<protein>
    <recommendedName>
        <fullName evidence="3">Tetratricopeptide repeat protein</fullName>
    </recommendedName>
</protein>
<evidence type="ECO:0008006" key="3">
    <source>
        <dbReference type="Google" id="ProtNLM"/>
    </source>
</evidence>
<comment type="caution">
    <text evidence="1">The sequence shown here is derived from an EMBL/GenBank/DDBJ whole genome shotgun (WGS) entry which is preliminary data.</text>
</comment>
<keyword evidence="2" id="KW-1185">Reference proteome</keyword>
<sequence length="60" mass="7074">MDVALREVNKSYQALCYMELGDEEKAEKTAKDSVAIQKIYPRTTYYHFARNVLKEVQQMK</sequence>
<evidence type="ECO:0000313" key="1">
    <source>
        <dbReference type="EMBL" id="MBC5636826.1"/>
    </source>
</evidence>
<evidence type="ECO:0000313" key="2">
    <source>
        <dbReference type="Proteomes" id="UP000637359"/>
    </source>
</evidence>